<evidence type="ECO:0000256" key="4">
    <source>
        <dbReference type="ARBA" id="ARBA00022705"/>
    </source>
</evidence>
<dbReference type="EC" id="2.7.7.7" evidence="3"/>
<dbReference type="InterPro" id="IPR012337">
    <property type="entry name" value="RNaseH-like_sf"/>
</dbReference>
<dbReference type="SUPFAM" id="SSF56672">
    <property type="entry name" value="DNA/RNA polymerases"/>
    <property type="match status" value="1"/>
</dbReference>
<proteinExistence type="inferred from homology"/>
<dbReference type="Pfam" id="PF00476">
    <property type="entry name" value="DNA_pol_A"/>
    <property type="match status" value="1"/>
</dbReference>
<evidence type="ECO:0000256" key="1">
    <source>
        <dbReference type="ARBA" id="ARBA00007705"/>
    </source>
</evidence>
<keyword evidence="5" id="KW-0378">Hydrolase</keyword>
<evidence type="ECO:0000256" key="3">
    <source>
        <dbReference type="ARBA" id="ARBA00012417"/>
    </source>
</evidence>
<dbReference type="Proteomes" id="UP000249555">
    <property type="component" value="Unassembled WGS sequence"/>
</dbReference>
<evidence type="ECO:0000256" key="6">
    <source>
        <dbReference type="ARBA" id="ARBA00049244"/>
    </source>
</evidence>
<keyword evidence="5" id="KW-0540">Nuclease</keyword>
<dbReference type="SUPFAM" id="SSF53098">
    <property type="entry name" value="Ribonuclease H-like"/>
    <property type="match status" value="1"/>
</dbReference>
<dbReference type="EMBL" id="QFMX01000013">
    <property type="protein sequence ID" value="PZO72295.1"/>
    <property type="molecule type" value="Genomic_DNA"/>
</dbReference>
<evidence type="ECO:0000313" key="8">
    <source>
        <dbReference type="EMBL" id="PZO72295.1"/>
    </source>
</evidence>
<dbReference type="GO" id="GO:0003677">
    <property type="term" value="F:DNA binding"/>
    <property type="evidence" value="ECO:0007669"/>
    <property type="project" value="InterPro"/>
</dbReference>
<comment type="similarity">
    <text evidence="1">Belongs to the DNA polymerase type-A family.</text>
</comment>
<dbReference type="Gene3D" id="3.30.420.10">
    <property type="entry name" value="Ribonuclease H-like superfamily/Ribonuclease H"/>
    <property type="match status" value="1"/>
</dbReference>
<evidence type="ECO:0000256" key="5">
    <source>
        <dbReference type="ARBA" id="ARBA00022839"/>
    </source>
</evidence>
<dbReference type="GO" id="GO:0006302">
    <property type="term" value="P:double-strand break repair"/>
    <property type="evidence" value="ECO:0007669"/>
    <property type="project" value="TreeGrafter"/>
</dbReference>
<organism evidence="8 9">
    <name type="scientific">Sphingomonas taxi</name>
    <dbReference type="NCBI Taxonomy" id="1549858"/>
    <lineage>
        <taxon>Bacteria</taxon>
        <taxon>Pseudomonadati</taxon>
        <taxon>Pseudomonadota</taxon>
        <taxon>Alphaproteobacteria</taxon>
        <taxon>Sphingomonadales</taxon>
        <taxon>Sphingomonadaceae</taxon>
        <taxon>Sphingomonas</taxon>
    </lineage>
</organism>
<sequence length="634" mass="71232">MDLNPIYIDFETFYGTDYSLRSMSSKEYVTDARFKVHGVGVAVGDGPVIWLTGADVDVFFRDFPLDQYDMVGHNLAFDAMIVTQRYGRQARRWLDTLGMARAIVGTRIKSLSLDSLGQAFGLGGKLDGGKALSQVKDVRDLTQQQSDLLGSYCIDDVKLTRSLFKLLAQLFPAGEYNTLSWTIDMAVNPMLFLDPVPLRQLELDEKRLKHELVAKTGVKQTDIASNQKFADLLRGLGVEPPVKVSKTTGKETFAFAKNDEKFLDLLEHEDDRVFDLIRARLAVKSTIKETRAHKLLGKSANGLFPVHLNYSGAMNTHRLSGGGGDNVQNMTRGSLLRKALVAPKGYRVIAGDLSQIELRGNCLASGQTDILDELRNKGDVYIRFAKEIYADPSLNKHDNPEERTVGKISELSLGYKSWADTFRIMLRAMANIRIDPNEAIRIVRLYRQTHPMIAQAWKIYDNWLQIMLRGETPYMDHPINLPITLKPDGFVLPSGLEVTYPGLTRYDFDNQCPVPRDYVAGRDSNVGLAYRNERRPGGYAKVHAGVLNNNLIQSVCRDVNMVAAEKIRRDLPDIDPTARMVMSVHDESVVVAREEYTDEVKAMMQQHMRTPPAFWPDLPVDCEVHDGPSYGDVK</sequence>
<protein>
    <recommendedName>
        <fullName evidence="3">DNA-directed DNA polymerase</fullName>
        <ecNumber evidence="3">2.7.7.7</ecNumber>
    </recommendedName>
</protein>
<comment type="caution">
    <text evidence="8">The sequence shown here is derived from an EMBL/GenBank/DDBJ whole genome shotgun (WGS) entry which is preliminary data.</text>
</comment>
<dbReference type="Gene3D" id="3.30.70.370">
    <property type="match status" value="1"/>
</dbReference>
<dbReference type="InterPro" id="IPR036397">
    <property type="entry name" value="RNaseH_sf"/>
</dbReference>
<gene>
    <name evidence="8" type="ORF">DI640_13050</name>
</gene>
<dbReference type="PANTHER" id="PTHR10133">
    <property type="entry name" value="DNA POLYMERASE I"/>
    <property type="match status" value="1"/>
</dbReference>
<dbReference type="InterPro" id="IPR043502">
    <property type="entry name" value="DNA/RNA_pol_sf"/>
</dbReference>
<feature type="domain" description="DNA-directed DNA polymerase family A palm" evidence="7">
    <location>
        <begin position="333"/>
        <end position="596"/>
    </location>
</feature>
<keyword evidence="4" id="KW-0235">DNA replication</keyword>
<comment type="catalytic activity">
    <reaction evidence="6">
        <text>DNA(n) + a 2'-deoxyribonucleoside 5'-triphosphate = DNA(n+1) + diphosphate</text>
        <dbReference type="Rhea" id="RHEA:22508"/>
        <dbReference type="Rhea" id="RHEA-COMP:17339"/>
        <dbReference type="Rhea" id="RHEA-COMP:17340"/>
        <dbReference type="ChEBI" id="CHEBI:33019"/>
        <dbReference type="ChEBI" id="CHEBI:61560"/>
        <dbReference type="ChEBI" id="CHEBI:173112"/>
        <dbReference type="EC" id="2.7.7.7"/>
    </reaction>
</comment>
<dbReference type="PANTHER" id="PTHR10133:SF27">
    <property type="entry name" value="DNA POLYMERASE NU"/>
    <property type="match status" value="1"/>
</dbReference>
<name>A0A2W5AMH6_9SPHN</name>
<dbReference type="GO" id="GO:0003887">
    <property type="term" value="F:DNA-directed DNA polymerase activity"/>
    <property type="evidence" value="ECO:0007669"/>
    <property type="project" value="UniProtKB-EC"/>
</dbReference>
<dbReference type="InterPro" id="IPR001098">
    <property type="entry name" value="DNA-dir_DNA_pol_A_palm_dom"/>
</dbReference>
<comment type="subunit">
    <text evidence="2">Single-chain monomer with multiple functions.</text>
</comment>
<dbReference type="GO" id="GO:0004527">
    <property type="term" value="F:exonuclease activity"/>
    <property type="evidence" value="ECO:0007669"/>
    <property type="project" value="UniProtKB-KW"/>
</dbReference>
<evidence type="ECO:0000256" key="2">
    <source>
        <dbReference type="ARBA" id="ARBA00011541"/>
    </source>
</evidence>
<dbReference type="Gene3D" id="1.10.150.20">
    <property type="entry name" value="5' to 3' exonuclease, C-terminal subdomain"/>
    <property type="match status" value="1"/>
</dbReference>
<dbReference type="AlphaFoldDB" id="A0A2W5AMH6"/>
<accession>A0A2W5AMH6</accession>
<dbReference type="InterPro" id="IPR002298">
    <property type="entry name" value="DNA_polymerase_A"/>
</dbReference>
<reference evidence="8 9" key="1">
    <citation type="submission" date="2017-08" db="EMBL/GenBank/DDBJ databases">
        <title>Infants hospitalized years apart are colonized by the same room-sourced microbial strains.</title>
        <authorList>
            <person name="Brooks B."/>
            <person name="Olm M.R."/>
            <person name="Firek B.A."/>
            <person name="Baker R."/>
            <person name="Thomas B.C."/>
            <person name="Morowitz M.J."/>
            <person name="Banfield J.F."/>
        </authorList>
    </citation>
    <scope>NUCLEOTIDE SEQUENCE [LARGE SCALE GENOMIC DNA]</scope>
    <source>
        <strain evidence="8">S2_018_000_R3_119</strain>
    </source>
</reference>
<dbReference type="SMART" id="SM00482">
    <property type="entry name" value="POLAc"/>
    <property type="match status" value="1"/>
</dbReference>
<keyword evidence="5" id="KW-0269">Exonuclease</keyword>
<dbReference type="GO" id="GO:0006261">
    <property type="term" value="P:DNA-templated DNA replication"/>
    <property type="evidence" value="ECO:0007669"/>
    <property type="project" value="InterPro"/>
</dbReference>
<evidence type="ECO:0000313" key="9">
    <source>
        <dbReference type="Proteomes" id="UP000249555"/>
    </source>
</evidence>
<evidence type="ECO:0000259" key="7">
    <source>
        <dbReference type="SMART" id="SM00482"/>
    </source>
</evidence>